<accession>A0ABZ0TN38</accession>
<evidence type="ECO:0000313" key="1">
    <source>
        <dbReference type="EMBL" id="WPU93608.1"/>
    </source>
</evidence>
<dbReference type="RefSeq" id="WP_321562742.1">
    <property type="nucleotide sequence ID" value="NZ_CP139558.1"/>
</dbReference>
<dbReference type="EMBL" id="CP139558">
    <property type="protein sequence ID" value="WPU93608.1"/>
    <property type="molecule type" value="Genomic_DNA"/>
</dbReference>
<reference evidence="1 2" key="1">
    <citation type="submission" date="2023-11" db="EMBL/GenBank/DDBJ databases">
        <title>Analysis of the Genomes of Mucilaginibacter gossypii cycad 4 and M. sabulilitoris SNA2: microbes with the potential for plant growth promotion.</title>
        <authorList>
            <person name="Hirsch A.M."/>
            <person name="Humm E."/>
            <person name="Rubbi M."/>
            <person name="Del Vecchio G."/>
            <person name="Ha S.M."/>
            <person name="Pellegrini M."/>
            <person name="Gunsalus R.P."/>
        </authorList>
    </citation>
    <scope>NUCLEOTIDE SEQUENCE [LARGE SCALE GENOMIC DNA]</scope>
    <source>
        <strain evidence="1 2">SNA2</strain>
    </source>
</reference>
<proteinExistence type="predicted"/>
<dbReference type="Proteomes" id="UP001324380">
    <property type="component" value="Chromosome"/>
</dbReference>
<keyword evidence="2" id="KW-1185">Reference proteome</keyword>
<name>A0ABZ0TN38_9SPHI</name>
<protein>
    <recommendedName>
        <fullName evidence="3">Muconolactone isomerase domain-containing protein</fullName>
    </recommendedName>
</protein>
<evidence type="ECO:0000313" key="2">
    <source>
        <dbReference type="Proteomes" id="UP001324380"/>
    </source>
</evidence>
<evidence type="ECO:0008006" key="3">
    <source>
        <dbReference type="Google" id="ProtNLM"/>
    </source>
</evidence>
<organism evidence="1 2">
    <name type="scientific">Mucilaginibacter sabulilitoris</name>
    <dbReference type="NCBI Taxonomy" id="1173583"/>
    <lineage>
        <taxon>Bacteria</taxon>
        <taxon>Pseudomonadati</taxon>
        <taxon>Bacteroidota</taxon>
        <taxon>Sphingobacteriia</taxon>
        <taxon>Sphingobacteriales</taxon>
        <taxon>Sphingobacteriaceae</taxon>
        <taxon>Mucilaginibacter</taxon>
    </lineage>
</organism>
<gene>
    <name evidence="1" type="ORF">SNE25_30275</name>
</gene>
<sequence>MSEQEKNPLAIATNKVIAIGSLTEKATQTNKSERLPVLQREVPATVQVYLDGKIDNWFVKTDGSGVVFIMNVNTIEEAQAILEALPLGQAGFMKFNLIPVGPLSPLRLLLN</sequence>